<evidence type="ECO:0000256" key="1">
    <source>
        <dbReference type="ARBA" id="ARBA00004370"/>
    </source>
</evidence>
<sequence>MRVNLPVSQHEYPFPPGETLVSTTDLKGRINYCNPAFILVSGYTREELLGQPHNMIRHPDMPEEAFRDMWSTIASGQPWSGMVKNRRKDGSFYWVKANVTPLMENDRPMGYMSVRTQPARADVQAAEQLYTTMRAEKESGSLLHRLDSGHVVRSDALGKLREGTRLGLLGQMMLISLLTAVVAYAAGAVSAGGLSELNVIEVLIGALLVVALGVIASLVIRTLMLKPLEGLLVRANRMAAGDLTADIESGGKGLVGKLAQSLNQLNVNLRSIVRDARNEVNQMMVATEEIASGNQDLSARTETQASNLQQTAASMEQITGTVRTTSDTARQAASLAHETTAVTQRSSAAVDDVTQMMAAIEDSSRRINEIIQVIDSIAFQTNILALNAAVEAARAGEQGRGFAVVASEVRALAQRTASAAKEVKQLITDSAEKISAGSRLTETAKSTMAEALKSVEQVGSLVEVISHGASEQLTGISQINSAIAQLDTITQQNAAAVEQISASSMALASRAQVVSSTVQVFRIDAHQQQAMPDAVALRRQAKQASSGHHEPPLLAPAPVSRPQAARPKALAPNRAQPAVTDARAQQPVPEGDWETI</sequence>
<feature type="region of interest" description="Disordered" evidence="4">
    <location>
        <begin position="537"/>
        <end position="596"/>
    </location>
</feature>
<dbReference type="CDD" id="cd00130">
    <property type="entry name" value="PAS"/>
    <property type="match status" value="1"/>
</dbReference>
<dbReference type="RefSeq" id="WP_125241628.1">
    <property type="nucleotide sequence ID" value="NZ_RSED01000002.1"/>
</dbReference>
<dbReference type="SMART" id="SM00283">
    <property type="entry name" value="MA"/>
    <property type="match status" value="1"/>
</dbReference>
<dbReference type="GO" id="GO:0006935">
    <property type="term" value="P:chemotaxis"/>
    <property type="evidence" value="ECO:0007669"/>
    <property type="project" value="TreeGrafter"/>
</dbReference>
<dbReference type="InterPro" id="IPR003660">
    <property type="entry name" value="HAMP_dom"/>
</dbReference>
<evidence type="ECO:0000313" key="9">
    <source>
        <dbReference type="EMBL" id="RRS05721.1"/>
    </source>
</evidence>
<dbReference type="InterPro" id="IPR000014">
    <property type="entry name" value="PAS"/>
</dbReference>
<dbReference type="SMART" id="SM00304">
    <property type="entry name" value="HAMP"/>
    <property type="match status" value="1"/>
</dbReference>
<feature type="transmembrane region" description="Helical" evidence="5">
    <location>
        <begin position="166"/>
        <end position="187"/>
    </location>
</feature>
<dbReference type="Pfam" id="PF08447">
    <property type="entry name" value="PAS_3"/>
    <property type="match status" value="1"/>
</dbReference>
<organism evidence="9 10">
    <name type="scientific">Aquabacterium soli</name>
    <dbReference type="NCBI Taxonomy" id="2493092"/>
    <lineage>
        <taxon>Bacteria</taxon>
        <taxon>Pseudomonadati</taxon>
        <taxon>Pseudomonadota</taxon>
        <taxon>Betaproteobacteria</taxon>
        <taxon>Burkholderiales</taxon>
        <taxon>Aquabacterium</taxon>
    </lineage>
</organism>
<dbReference type="PROSITE" id="PS50111">
    <property type="entry name" value="CHEMOTAXIS_TRANSDUC_2"/>
    <property type="match status" value="1"/>
</dbReference>
<dbReference type="SMART" id="SM00091">
    <property type="entry name" value="PAS"/>
    <property type="match status" value="1"/>
</dbReference>
<proteinExistence type="inferred from homology"/>
<dbReference type="PANTHER" id="PTHR43531:SF7">
    <property type="entry name" value="AEROTAXIS RECEPTOR"/>
    <property type="match status" value="1"/>
</dbReference>
<dbReference type="InterPro" id="IPR013655">
    <property type="entry name" value="PAS_fold_3"/>
</dbReference>
<keyword evidence="5" id="KW-0472">Membrane</keyword>
<dbReference type="AlphaFoldDB" id="A0A426VG69"/>
<dbReference type="InterPro" id="IPR004089">
    <property type="entry name" value="MCPsignal_dom"/>
</dbReference>
<dbReference type="InterPro" id="IPR051310">
    <property type="entry name" value="MCP_chemotaxis"/>
</dbReference>
<evidence type="ECO:0000256" key="3">
    <source>
        <dbReference type="PROSITE-ProRule" id="PRU00284"/>
    </source>
</evidence>
<dbReference type="InterPro" id="IPR035965">
    <property type="entry name" value="PAS-like_dom_sf"/>
</dbReference>
<dbReference type="GO" id="GO:0005886">
    <property type="term" value="C:plasma membrane"/>
    <property type="evidence" value="ECO:0007669"/>
    <property type="project" value="TreeGrafter"/>
</dbReference>
<dbReference type="SUPFAM" id="SSF55785">
    <property type="entry name" value="PYP-like sensor domain (PAS domain)"/>
    <property type="match status" value="1"/>
</dbReference>
<reference evidence="9 10" key="1">
    <citation type="submission" date="2018-12" db="EMBL/GenBank/DDBJ databases">
        <title>The whole draft genome of Aquabacterium sp. SJQ9.</title>
        <authorList>
            <person name="Sun L."/>
            <person name="Gao X."/>
            <person name="Chen W."/>
            <person name="Huang K."/>
        </authorList>
    </citation>
    <scope>NUCLEOTIDE SEQUENCE [LARGE SCALE GENOMIC DNA]</scope>
    <source>
        <strain evidence="9 10">SJQ9</strain>
    </source>
</reference>
<evidence type="ECO:0000256" key="4">
    <source>
        <dbReference type="SAM" id="MobiDB-lite"/>
    </source>
</evidence>
<dbReference type="CDD" id="cd06225">
    <property type="entry name" value="HAMP"/>
    <property type="match status" value="1"/>
</dbReference>
<feature type="domain" description="PAS" evidence="7">
    <location>
        <begin position="25"/>
        <end position="60"/>
    </location>
</feature>
<dbReference type="EMBL" id="RSED01000002">
    <property type="protein sequence ID" value="RRS05721.1"/>
    <property type="molecule type" value="Genomic_DNA"/>
</dbReference>
<dbReference type="GO" id="GO:0004888">
    <property type="term" value="F:transmembrane signaling receptor activity"/>
    <property type="evidence" value="ECO:0007669"/>
    <property type="project" value="TreeGrafter"/>
</dbReference>
<dbReference type="FunFam" id="1.10.287.950:FF:000001">
    <property type="entry name" value="Methyl-accepting chemotaxis sensory transducer"/>
    <property type="match status" value="1"/>
</dbReference>
<dbReference type="PROSITE" id="PS50885">
    <property type="entry name" value="HAMP"/>
    <property type="match status" value="1"/>
</dbReference>
<dbReference type="PROSITE" id="PS50112">
    <property type="entry name" value="PAS"/>
    <property type="match status" value="1"/>
</dbReference>
<keyword evidence="5" id="KW-0812">Transmembrane</keyword>
<keyword evidence="5" id="KW-1133">Transmembrane helix</keyword>
<dbReference type="NCBIfam" id="TIGR00229">
    <property type="entry name" value="sensory_box"/>
    <property type="match status" value="1"/>
</dbReference>
<evidence type="ECO:0000259" key="8">
    <source>
        <dbReference type="PROSITE" id="PS50885"/>
    </source>
</evidence>
<dbReference type="OrthoDB" id="9763018at2"/>
<dbReference type="Pfam" id="PF00015">
    <property type="entry name" value="MCPsignal"/>
    <property type="match status" value="1"/>
</dbReference>
<comment type="subcellular location">
    <subcellularLocation>
        <location evidence="1">Membrane</location>
    </subcellularLocation>
</comment>
<dbReference type="GO" id="GO:0007165">
    <property type="term" value="P:signal transduction"/>
    <property type="evidence" value="ECO:0007669"/>
    <property type="project" value="UniProtKB-KW"/>
</dbReference>
<dbReference type="SUPFAM" id="SSF58104">
    <property type="entry name" value="Methyl-accepting chemotaxis protein (MCP) signaling domain"/>
    <property type="match status" value="1"/>
</dbReference>
<comment type="similarity">
    <text evidence="2">Belongs to the methyl-accepting chemotaxis (MCP) protein family.</text>
</comment>
<dbReference type="Pfam" id="PF00672">
    <property type="entry name" value="HAMP"/>
    <property type="match status" value="1"/>
</dbReference>
<accession>A0A426VG69</accession>
<feature type="domain" description="HAMP" evidence="8">
    <location>
        <begin position="222"/>
        <end position="274"/>
    </location>
</feature>
<feature type="domain" description="Methyl-accepting transducer" evidence="6">
    <location>
        <begin position="279"/>
        <end position="508"/>
    </location>
</feature>
<name>A0A426VG69_9BURK</name>
<feature type="transmembrane region" description="Helical" evidence="5">
    <location>
        <begin position="199"/>
        <end position="220"/>
    </location>
</feature>
<evidence type="ECO:0000256" key="5">
    <source>
        <dbReference type="SAM" id="Phobius"/>
    </source>
</evidence>
<dbReference type="Gene3D" id="3.30.450.20">
    <property type="entry name" value="PAS domain"/>
    <property type="match status" value="1"/>
</dbReference>
<dbReference type="Proteomes" id="UP000269265">
    <property type="component" value="Unassembled WGS sequence"/>
</dbReference>
<evidence type="ECO:0000313" key="10">
    <source>
        <dbReference type="Proteomes" id="UP000269265"/>
    </source>
</evidence>
<gene>
    <name evidence="9" type="ORF">EIP75_02315</name>
</gene>
<evidence type="ECO:0000256" key="2">
    <source>
        <dbReference type="ARBA" id="ARBA00029447"/>
    </source>
</evidence>
<dbReference type="Gene3D" id="1.10.287.950">
    <property type="entry name" value="Methyl-accepting chemotaxis protein"/>
    <property type="match status" value="1"/>
</dbReference>
<dbReference type="CDD" id="cd11386">
    <property type="entry name" value="MCP_signal"/>
    <property type="match status" value="1"/>
</dbReference>
<comment type="caution">
    <text evidence="9">The sequence shown here is derived from an EMBL/GenBank/DDBJ whole genome shotgun (WGS) entry which is preliminary data.</text>
</comment>
<evidence type="ECO:0000259" key="6">
    <source>
        <dbReference type="PROSITE" id="PS50111"/>
    </source>
</evidence>
<keyword evidence="3" id="KW-0807">Transducer</keyword>
<protein>
    <submittedName>
        <fullName evidence="9">PAS domain S-box protein</fullName>
    </submittedName>
</protein>
<evidence type="ECO:0000259" key="7">
    <source>
        <dbReference type="PROSITE" id="PS50112"/>
    </source>
</evidence>
<dbReference type="PANTHER" id="PTHR43531">
    <property type="entry name" value="PROTEIN ICFG"/>
    <property type="match status" value="1"/>
</dbReference>
<keyword evidence="10" id="KW-1185">Reference proteome</keyword>